<dbReference type="EMBL" id="BRYA01001084">
    <property type="protein sequence ID" value="GMI38629.1"/>
    <property type="molecule type" value="Genomic_DNA"/>
</dbReference>
<dbReference type="Gene3D" id="3.90.226.10">
    <property type="entry name" value="2-enoyl-CoA Hydratase, Chain A, domain 1"/>
    <property type="match status" value="1"/>
</dbReference>
<evidence type="ECO:0000256" key="4">
    <source>
        <dbReference type="ARBA" id="ARBA00022825"/>
    </source>
</evidence>
<keyword evidence="2" id="KW-0645">Protease</keyword>
<comment type="caution">
    <text evidence="7">The sequence shown here is derived from an EMBL/GenBank/DDBJ whole genome shotgun (WGS) entry which is preliminary data.</text>
</comment>
<organism evidence="7 8">
    <name type="scientific">Triparma columacea</name>
    <dbReference type="NCBI Taxonomy" id="722753"/>
    <lineage>
        <taxon>Eukaryota</taxon>
        <taxon>Sar</taxon>
        <taxon>Stramenopiles</taxon>
        <taxon>Ochrophyta</taxon>
        <taxon>Bolidophyceae</taxon>
        <taxon>Parmales</taxon>
        <taxon>Triparmaceae</taxon>
        <taxon>Triparma</taxon>
    </lineage>
</organism>
<dbReference type="SMART" id="SM00228">
    <property type="entry name" value="PDZ"/>
    <property type="match status" value="1"/>
</dbReference>
<dbReference type="SUPFAM" id="SSF50156">
    <property type="entry name" value="PDZ domain-like"/>
    <property type="match status" value="1"/>
</dbReference>
<dbReference type="Proteomes" id="UP001165065">
    <property type="component" value="Unassembled WGS sequence"/>
</dbReference>
<dbReference type="PANTHER" id="PTHR32060">
    <property type="entry name" value="TAIL-SPECIFIC PROTEASE"/>
    <property type="match status" value="1"/>
</dbReference>
<dbReference type="CDD" id="cd06782">
    <property type="entry name" value="cpPDZ_CPP-like"/>
    <property type="match status" value="1"/>
</dbReference>
<dbReference type="AlphaFoldDB" id="A0A9W7GB48"/>
<accession>A0A9W7GB48</accession>
<dbReference type="Gene3D" id="2.30.42.10">
    <property type="match status" value="1"/>
</dbReference>
<dbReference type="OrthoDB" id="43580at2759"/>
<dbReference type="NCBIfam" id="TIGR00225">
    <property type="entry name" value="prc"/>
    <property type="match status" value="1"/>
</dbReference>
<protein>
    <recommendedName>
        <fullName evidence="6">PDZ domain-containing protein</fullName>
    </recommendedName>
</protein>
<evidence type="ECO:0000313" key="8">
    <source>
        <dbReference type="Proteomes" id="UP001165065"/>
    </source>
</evidence>
<evidence type="ECO:0000256" key="2">
    <source>
        <dbReference type="ARBA" id="ARBA00022670"/>
    </source>
</evidence>
<feature type="domain" description="PDZ" evidence="6">
    <location>
        <begin position="290"/>
        <end position="336"/>
    </location>
</feature>
<gene>
    <name evidence="7" type="ORF">TrCOL_g12773</name>
</gene>
<evidence type="ECO:0000256" key="1">
    <source>
        <dbReference type="ARBA" id="ARBA00009179"/>
    </source>
</evidence>
<name>A0A9W7GB48_9STRA</name>
<dbReference type="SMART" id="SM00245">
    <property type="entry name" value="TSPc"/>
    <property type="match status" value="1"/>
</dbReference>
<dbReference type="InterPro" id="IPR036034">
    <property type="entry name" value="PDZ_sf"/>
</dbReference>
<dbReference type="GO" id="GO:0008236">
    <property type="term" value="F:serine-type peptidase activity"/>
    <property type="evidence" value="ECO:0007669"/>
    <property type="project" value="UniProtKB-KW"/>
</dbReference>
<dbReference type="GO" id="GO:0004175">
    <property type="term" value="F:endopeptidase activity"/>
    <property type="evidence" value="ECO:0007669"/>
    <property type="project" value="TreeGrafter"/>
</dbReference>
<dbReference type="InterPro" id="IPR029045">
    <property type="entry name" value="ClpP/crotonase-like_dom_sf"/>
</dbReference>
<evidence type="ECO:0000259" key="6">
    <source>
        <dbReference type="PROSITE" id="PS50106"/>
    </source>
</evidence>
<dbReference type="InterPro" id="IPR001478">
    <property type="entry name" value="PDZ"/>
</dbReference>
<comment type="similarity">
    <text evidence="1">Belongs to the peptidase S41A family.</text>
</comment>
<dbReference type="CDD" id="cd07560">
    <property type="entry name" value="Peptidase_S41_CPP"/>
    <property type="match status" value="1"/>
</dbReference>
<dbReference type="InterPro" id="IPR005151">
    <property type="entry name" value="Tail-specific_protease"/>
</dbReference>
<dbReference type="InterPro" id="IPR004447">
    <property type="entry name" value="Peptidase_S41A"/>
</dbReference>
<sequence>MIIRDLALLLSLVTSYSNGFQICNPVRRQGVVISNNNNLLGKSPSDDAGLGCQFGRLGVLQFGSNDNDDKKDDNKDDNREVWVDLKRKVKTLPQTLPLLQKKMTKENFKLLLNSFKERVLGYKYVIGSFMAGIALTITVLFAPVFGEAEKFGESVELFSSILSDLDKTYVDPVDTNKLFNTAVTSMLSSLDPYTEFETRSEAADMRESVSGKYGGVGLAISGRSKESEERIAKAEEKKSSKAREVNDDGEDINAAVEDGADDEIRETLVAKKRREKLEEIHVVAAFEGYAYDAGMRVGDKLIAVNDKNVEKMTVEQVRNELRGDPGSIVTVSFERDGVKGVQKLDLQRSIIKIRDVKLTTFVGDTNDAIGYIQLGGFSQDAGAEVRASLEALQKVAETESKGKKLEGLILDLRGNPGGLLTSAVDVSSLLVPKGSDIVSAKGRGFPSVLYRSRTNPLLDPDCKLVVLVNGGTASAAEIVSGAVQDLDVGVILGGDRTYGKGLVQNVEELPYDTALKFTVAKYFTPSGRCIQSTNYNEGDTKGFLATSVKDRDRQVFKTKAGRIIKDGGGIEVDVKIKPPRASALEVAILRSGVLDDFASRWSKTNSIASGFRVTDELYKQFQDMVAEKEKSGEIPSLTSLYNQPLDTLNKQLKDSGYDSAARELKQLRSSIRNEMAADFKKYDKDLKEDISNAILARYLPESMLLEKSLSTDTQVKEALKVIKDGDKFETILARRNGKNIGGRAGKYDADLKELAKRAEEDLGSETDFGVRVNLKF</sequence>
<evidence type="ECO:0000313" key="7">
    <source>
        <dbReference type="EMBL" id="GMI38629.1"/>
    </source>
</evidence>
<dbReference type="PANTHER" id="PTHR32060:SF22">
    <property type="entry name" value="CARBOXYL-TERMINAL-PROCESSING PEPTIDASE 3, CHLOROPLASTIC"/>
    <property type="match status" value="1"/>
</dbReference>
<keyword evidence="4" id="KW-0720">Serine protease</keyword>
<keyword evidence="8" id="KW-1185">Reference proteome</keyword>
<dbReference type="PROSITE" id="PS50106">
    <property type="entry name" value="PDZ"/>
    <property type="match status" value="1"/>
</dbReference>
<feature type="chain" id="PRO_5040984572" description="PDZ domain-containing protein" evidence="5">
    <location>
        <begin position="20"/>
        <end position="776"/>
    </location>
</feature>
<keyword evidence="5" id="KW-0732">Signal</keyword>
<feature type="signal peptide" evidence="5">
    <location>
        <begin position="1"/>
        <end position="19"/>
    </location>
</feature>
<dbReference type="Pfam" id="PF17820">
    <property type="entry name" value="PDZ_6"/>
    <property type="match status" value="1"/>
</dbReference>
<dbReference type="Gene3D" id="3.30.750.44">
    <property type="match status" value="1"/>
</dbReference>
<dbReference type="GO" id="GO:0006508">
    <property type="term" value="P:proteolysis"/>
    <property type="evidence" value="ECO:0007669"/>
    <property type="project" value="UniProtKB-KW"/>
</dbReference>
<evidence type="ECO:0000256" key="5">
    <source>
        <dbReference type="SAM" id="SignalP"/>
    </source>
</evidence>
<dbReference type="Pfam" id="PF03572">
    <property type="entry name" value="Peptidase_S41"/>
    <property type="match status" value="1"/>
</dbReference>
<dbReference type="SUPFAM" id="SSF52096">
    <property type="entry name" value="ClpP/crotonase"/>
    <property type="match status" value="1"/>
</dbReference>
<keyword evidence="3" id="KW-0378">Hydrolase</keyword>
<reference evidence="8" key="1">
    <citation type="journal article" date="2023" name="Commun. Biol.">
        <title>Genome analysis of Parmales, the sister group of diatoms, reveals the evolutionary specialization of diatoms from phago-mixotrophs to photoautotrophs.</title>
        <authorList>
            <person name="Ban H."/>
            <person name="Sato S."/>
            <person name="Yoshikawa S."/>
            <person name="Yamada K."/>
            <person name="Nakamura Y."/>
            <person name="Ichinomiya M."/>
            <person name="Sato N."/>
            <person name="Blanc-Mathieu R."/>
            <person name="Endo H."/>
            <person name="Kuwata A."/>
            <person name="Ogata H."/>
        </authorList>
    </citation>
    <scope>NUCLEOTIDE SEQUENCE [LARGE SCALE GENOMIC DNA]</scope>
</reference>
<dbReference type="InterPro" id="IPR041489">
    <property type="entry name" value="PDZ_6"/>
</dbReference>
<evidence type="ECO:0000256" key="3">
    <source>
        <dbReference type="ARBA" id="ARBA00022801"/>
    </source>
</evidence>
<proteinExistence type="inferred from homology"/>